<dbReference type="EMBL" id="CP000587">
    <property type="protein sequence ID" value="ABO97199.1"/>
    <property type="molecule type" value="Genomic_DNA"/>
</dbReference>
<dbReference type="Proteomes" id="UP000001568">
    <property type="component" value="Chromosome 7"/>
</dbReference>
<dbReference type="PANTHER" id="PTHR37262:SF1">
    <property type="entry name" value="PROTEIN PEP-RELATED DEVELOPMENT ARRESTED 1, CHLOROPLASTIC"/>
    <property type="match status" value="1"/>
</dbReference>
<dbReference type="STRING" id="436017.A4S038"/>
<sequence length="342" mass="37417">MEDDDTAKRVDAASEVLDKIIRETVEGIFLEEAATEVLNEASAANEREAVESAVDKRAVLRAVVRSHFEELDGSFLAALGAYVRASEASGDLQLVSLLNAIKEETLATVTDSLTDEMQVVQLVARLKSNEERFEVIRVAHAGGGRALGDVDVPGVSVEKIERAAAQLIDELELQEQIPNWDLLYQVIVVRETARQLSKAADASGVYSDVVVSGSFAPSELPKAESALIKELVVVNTVAQRRALLAQMFDETRDKLDQDFDRSSGKVKLKKTTRGFQPRIERAAATAAGLDSRDLRPGRFIDSVINLRVSLLREGEESTPVVTRLGEIYYEMCDVVMENANVG</sequence>
<dbReference type="OrthoDB" id="2015968at2759"/>
<name>A4S038_OSTLU</name>
<protein>
    <submittedName>
        <fullName evidence="1">Uncharacterized protein</fullName>
    </submittedName>
</protein>
<dbReference type="KEGG" id="olu:OSTLU_87757"/>
<organism evidence="1 2">
    <name type="scientific">Ostreococcus lucimarinus (strain CCE9901)</name>
    <dbReference type="NCBI Taxonomy" id="436017"/>
    <lineage>
        <taxon>Eukaryota</taxon>
        <taxon>Viridiplantae</taxon>
        <taxon>Chlorophyta</taxon>
        <taxon>Mamiellophyceae</taxon>
        <taxon>Mamiellales</taxon>
        <taxon>Bathycoccaceae</taxon>
        <taxon>Ostreococcus</taxon>
    </lineage>
</organism>
<reference evidence="1 2" key="1">
    <citation type="journal article" date="2007" name="Proc. Natl. Acad. Sci. U.S.A.">
        <title>The tiny eukaryote Ostreococcus provides genomic insights into the paradox of plankton speciation.</title>
        <authorList>
            <person name="Palenik B."/>
            <person name="Grimwood J."/>
            <person name="Aerts A."/>
            <person name="Rouze P."/>
            <person name="Salamov A."/>
            <person name="Putnam N."/>
            <person name="Dupont C."/>
            <person name="Jorgensen R."/>
            <person name="Derelle E."/>
            <person name="Rombauts S."/>
            <person name="Zhou K."/>
            <person name="Otillar R."/>
            <person name="Merchant S.S."/>
            <person name="Podell S."/>
            <person name="Gaasterland T."/>
            <person name="Napoli C."/>
            <person name="Gendler K."/>
            <person name="Manuell A."/>
            <person name="Tai V."/>
            <person name="Vallon O."/>
            <person name="Piganeau G."/>
            <person name="Jancek S."/>
            <person name="Heijde M."/>
            <person name="Jabbari K."/>
            <person name="Bowler C."/>
            <person name="Lohr M."/>
            <person name="Robbens S."/>
            <person name="Werner G."/>
            <person name="Dubchak I."/>
            <person name="Pazour G.J."/>
            <person name="Ren Q."/>
            <person name="Paulsen I."/>
            <person name="Delwiche C."/>
            <person name="Schmutz J."/>
            <person name="Rokhsar D."/>
            <person name="Van de Peer Y."/>
            <person name="Moreau H."/>
            <person name="Grigoriev I.V."/>
        </authorList>
    </citation>
    <scope>NUCLEOTIDE SEQUENCE [LARGE SCALE GENOMIC DNA]</scope>
    <source>
        <strain evidence="1 2">CCE9901</strain>
    </source>
</reference>
<dbReference type="GO" id="GO:0042644">
    <property type="term" value="C:chloroplast nucleoid"/>
    <property type="evidence" value="ECO:0007669"/>
    <property type="project" value="InterPro"/>
</dbReference>
<dbReference type="GeneID" id="5002647"/>
<keyword evidence="2" id="KW-1185">Reference proteome</keyword>
<dbReference type="Gramene" id="ABO97199">
    <property type="protein sequence ID" value="ABO97199"/>
    <property type="gene ID" value="OSTLU_87757"/>
</dbReference>
<dbReference type="AlphaFoldDB" id="A4S038"/>
<dbReference type="PANTHER" id="PTHR37262">
    <property type="entry name" value="PROTEIN PEP-RELATED DEVELOPMENT ARRESTED 1, CHLOROPLASTIC"/>
    <property type="match status" value="1"/>
</dbReference>
<dbReference type="InterPro" id="IPR038961">
    <property type="entry name" value="PRDA1"/>
</dbReference>
<dbReference type="RefSeq" id="XP_001418906.1">
    <property type="nucleotide sequence ID" value="XM_001418869.1"/>
</dbReference>
<proteinExistence type="predicted"/>
<gene>
    <name evidence="1" type="ORF">OSTLU_87757</name>
</gene>
<dbReference type="GO" id="GO:0006355">
    <property type="term" value="P:regulation of DNA-templated transcription"/>
    <property type="evidence" value="ECO:0007669"/>
    <property type="project" value="InterPro"/>
</dbReference>
<accession>A4S038</accession>
<dbReference type="OMA" id="YFEACDV"/>
<dbReference type="eggNOG" id="ENOG502SB7S">
    <property type="taxonomic scope" value="Eukaryota"/>
</dbReference>
<evidence type="ECO:0000313" key="2">
    <source>
        <dbReference type="Proteomes" id="UP000001568"/>
    </source>
</evidence>
<dbReference type="HOGENOM" id="CLU_753047_0_0_1"/>
<evidence type="ECO:0000313" key="1">
    <source>
        <dbReference type="EMBL" id="ABO97199.1"/>
    </source>
</evidence>